<dbReference type="Proteomes" id="UP001597353">
    <property type="component" value="Unassembled WGS sequence"/>
</dbReference>
<sequence>MAENELGSGETDHKFNTAALRMTFGRSTIESEVSISSGGLLAIGGLVSSILLSVTALVWVSTRKLPEDSVPPGIRKER</sequence>
<keyword evidence="1" id="KW-0472">Membrane</keyword>
<organism evidence="2 3">
    <name type="scientific">Halodurantibacterium flavum</name>
    <dbReference type="NCBI Taxonomy" id="1382802"/>
    <lineage>
        <taxon>Bacteria</taxon>
        <taxon>Pseudomonadati</taxon>
        <taxon>Pseudomonadota</taxon>
        <taxon>Alphaproteobacteria</taxon>
        <taxon>Rhodobacterales</taxon>
        <taxon>Paracoccaceae</taxon>
        <taxon>Halodurantibacterium</taxon>
    </lineage>
</organism>
<accession>A0ABW4S999</accession>
<proteinExistence type="predicted"/>
<dbReference type="RefSeq" id="WP_390264244.1">
    <property type="nucleotide sequence ID" value="NZ_JBHUGH010000013.1"/>
</dbReference>
<evidence type="ECO:0000313" key="2">
    <source>
        <dbReference type="EMBL" id="MFD1913790.1"/>
    </source>
</evidence>
<keyword evidence="3" id="KW-1185">Reference proteome</keyword>
<comment type="caution">
    <text evidence="2">The sequence shown here is derived from an EMBL/GenBank/DDBJ whole genome shotgun (WGS) entry which is preliminary data.</text>
</comment>
<protein>
    <submittedName>
        <fullName evidence="2">Uncharacterized protein</fullName>
    </submittedName>
</protein>
<keyword evidence="1" id="KW-0812">Transmembrane</keyword>
<evidence type="ECO:0000313" key="3">
    <source>
        <dbReference type="Proteomes" id="UP001597353"/>
    </source>
</evidence>
<feature type="transmembrane region" description="Helical" evidence="1">
    <location>
        <begin position="40"/>
        <end position="60"/>
    </location>
</feature>
<name>A0ABW4S999_9RHOB</name>
<dbReference type="EMBL" id="JBHUGH010000013">
    <property type="protein sequence ID" value="MFD1913790.1"/>
    <property type="molecule type" value="Genomic_DNA"/>
</dbReference>
<evidence type="ECO:0000256" key="1">
    <source>
        <dbReference type="SAM" id="Phobius"/>
    </source>
</evidence>
<reference evidence="3" key="1">
    <citation type="journal article" date="2019" name="Int. J. Syst. Evol. Microbiol.">
        <title>The Global Catalogue of Microorganisms (GCM) 10K type strain sequencing project: providing services to taxonomists for standard genome sequencing and annotation.</title>
        <authorList>
            <consortium name="The Broad Institute Genomics Platform"/>
            <consortium name="The Broad Institute Genome Sequencing Center for Infectious Disease"/>
            <person name="Wu L."/>
            <person name="Ma J."/>
        </authorList>
    </citation>
    <scope>NUCLEOTIDE SEQUENCE [LARGE SCALE GENOMIC DNA]</scope>
    <source>
        <strain evidence="3">CGMCC 4.7242</strain>
    </source>
</reference>
<gene>
    <name evidence="2" type="ORF">ACFSGJ_16370</name>
</gene>
<keyword evidence="1" id="KW-1133">Transmembrane helix</keyword>